<dbReference type="PANTHER" id="PTHR40074">
    <property type="entry name" value="O-ACETYLTRANSFERASE WECH"/>
    <property type="match status" value="1"/>
</dbReference>
<evidence type="ECO:0000256" key="1">
    <source>
        <dbReference type="ARBA" id="ARBA00004651"/>
    </source>
</evidence>
<feature type="transmembrane region" description="Helical" evidence="7">
    <location>
        <begin position="123"/>
        <end position="156"/>
    </location>
</feature>
<evidence type="ECO:0000256" key="3">
    <source>
        <dbReference type="ARBA" id="ARBA00022475"/>
    </source>
</evidence>
<feature type="transmembrane region" description="Helical" evidence="7">
    <location>
        <begin position="162"/>
        <end position="182"/>
    </location>
</feature>
<evidence type="ECO:0000256" key="4">
    <source>
        <dbReference type="ARBA" id="ARBA00022692"/>
    </source>
</evidence>
<evidence type="ECO:0000256" key="2">
    <source>
        <dbReference type="ARBA" id="ARBA00007400"/>
    </source>
</evidence>
<evidence type="ECO:0000256" key="6">
    <source>
        <dbReference type="ARBA" id="ARBA00023136"/>
    </source>
</evidence>
<proteinExistence type="inferred from homology"/>
<dbReference type="EC" id="2.3.1.-" evidence="9"/>
<evidence type="ECO:0000259" key="8">
    <source>
        <dbReference type="Pfam" id="PF01757"/>
    </source>
</evidence>
<dbReference type="Pfam" id="PF01757">
    <property type="entry name" value="Acyl_transf_3"/>
    <property type="match status" value="1"/>
</dbReference>
<evidence type="ECO:0000256" key="7">
    <source>
        <dbReference type="SAM" id="Phobius"/>
    </source>
</evidence>
<keyword evidence="4 7" id="KW-0812">Transmembrane</keyword>
<keyword evidence="9" id="KW-0808">Transferase</keyword>
<keyword evidence="9" id="KW-0012">Acyltransferase</keyword>
<protein>
    <submittedName>
        <fullName evidence="9">Acyltransferase</fullName>
        <ecNumber evidence="9">2.3.1.-</ecNumber>
    </submittedName>
</protein>
<comment type="subcellular location">
    <subcellularLocation>
        <location evidence="1">Cell membrane</location>
        <topology evidence="1">Multi-pass membrane protein</topology>
    </subcellularLocation>
</comment>
<feature type="transmembrane region" description="Helical" evidence="7">
    <location>
        <begin position="194"/>
        <end position="212"/>
    </location>
</feature>
<evidence type="ECO:0000313" key="9">
    <source>
        <dbReference type="EMBL" id="WQD78632.1"/>
    </source>
</evidence>
<keyword evidence="3" id="KW-1003">Cell membrane</keyword>
<dbReference type="InterPro" id="IPR002656">
    <property type="entry name" value="Acyl_transf_3_dom"/>
</dbReference>
<feature type="transmembrane region" description="Helical" evidence="7">
    <location>
        <begin position="12"/>
        <end position="32"/>
    </location>
</feature>
<feature type="transmembrane region" description="Helical" evidence="7">
    <location>
        <begin position="44"/>
        <end position="62"/>
    </location>
</feature>
<feature type="transmembrane region" description="Helical" evidence="7">
    <location>
        <begin position="284"/>
        <end position="304"/>
    </location>
</feature>
<reference evidence="9 10" key="1">
    <citation type="submission" date="2023-12" db="EMBL/GenBank/DDBJ databases">
        <title>Genome sequencing and assembly of bacterial species from a model synthetic community.</title>
        <authorList>
            <person name="Hogle S.L."/>
        </authorList>
    </citation>
    <scope>NUCLEOTIDE SEQUENCE [LARGE SCALE GENOMIC DNA]</scope>
    <source>
        <strain evidence="9 10">HAMBI 2494</strain>
    </source>
</reference>
<feature type="transmembrane region" description="Helical" evidence="7">
    <location>
        <begin position="218"/>
        <end position="239"/>
    </location>
</feature>
<accession>A0ABZ0WMN2</accession>
<gene>
    <name evidence="9" type="ORF">U0042_02690</name>
</gene>
<keyword evidence="6 7" id="KW-0472">Membrane</keyword>
<dbReference type="Proteomes" id="UP001325479">
    <property type="component" value="Chromosome"/>
</dbReference>
<organism evidence="9 10">
    <name type="scientific">Paraburkholderia kururiensis</name>
    <dbReference type="NCBI Taxonomy" id="984307"/>
    <lineage>
        <taxon>Bacteria</taxon>
        <taxon>Pseudomonadati</taxon>
        <taxon>Pseudomonadota</taxon>
        <taxon>Betaproteobacteria</taxon>
        <taxon>Burkholderiales</taxon>
        <taxon>Burkholderiaceae</taxon>
        <taxon>Paraburkholderia</taxon>
    </lineage>
</organism>
<name>A0ABZ0WMN2_9BURK</name>
<evidence type="ECO:0000256" key="5">
    <source>
        <dbReference type="ARBA" id="ARBA00022989"/>
    </source>
</evidence>
<sequence length="334" mass="36813">MLRDDFEDYARGIGIVLVVYGHVLRGLMSAGIVHADQWIAQTDYAIYTFHMPLFFVLSGLHVERSLKRGRIGFLARKVETVVYPYLLWSVLQGLVQWAAAGDTNHPFTLAQLMSILWDPFGQFWFLYALFLCQVFVCVTGTARVVLVPFAIVAYVIGSVLDYGIFTTALKFFLFFAAGILLAGQFRDWVARVSAFGWIVLVAVMLWFAIGFARDLGDYNGIGALPATTLGVLLVCQLALRLSESVRFAALKLLGVASMPIYLGHILGASGARIVLMHLHVENLYAHLAAGMAAGIAFPLALYFFSARVRFEKRLGFPAVGPDVFGMRRSAGALN</sequence>
<evidence type="ECO:0000313" key="10">
    <source>
        <dbReference type="Proteomes" id="UP001325479"/>
    </source>
</evidence>
<dbReference type="EMBL" id="CP139965">
    <property type="protein sequence ID" value="WQD78632.1"/>
    <property type="molecule type" value="Genomic_DNA"/>
</dbReference>
<dbReference type="GO" id="GO:0016746">
    <property type="term" value="F:acyltransferase activity"/>
    <property type="evidence" value="ECO:0007669"/>
    <property type="project" value="UniProtKB-KW"/>
</dbReference>
<dbReference type="RefSeq" id="WP_157977784.1">
    <property type="nucleotide sequence ID" value="NZ_CP139965.1"/>
</dbReference>
<feature type="domain" description="Acyltransferase 3" evidence="8">
    <location>
        <begin position="8"/>
        <end position="302"/>
    </location>
</feature>
<dbReference type="PANTHER" id="PTHR40074:SF2">
    <property type="entry name" value="O-ACETYLTRANSFERASE WECH"/>
    <property type="match status" value="1"/>
</dbReference>
<comment type="similarity">
    <text evidence="2">Belongs to the acyltransferase 3 family.</text>
</comment>
<keyword evidence="5 7" id="KW-1133">Transmembrane helix</keyword>
<feature type="transmembrane region" description="Helical" evidence="7">
    <location>
        <begin position="260"/>
        <end position="278"/>
    </location>
</feature>
<keyword evidence="10" id="KW-1185">Reference proteome</keyword>